<evidence type="ECO:0000256" key="1">
    <source>
        <dbReference type="SAM" id="SignalP"/>
    </source>
</evidence>
<dbReference type="Gene3D" id="2.40.360.20">
    <property type="match status" value="1"/>
</dbReference>
<evidence type="ECO:0000313" key="3">
    <source>
        <dbReference type="Proteomes" id="UP000198638"/>
    </source>
</evidence>
<protein>
    <submittedName>
        <fullName evidence="2">Uncharacterized protein</fullName>
    </submittedName>
</protein>
<keyword evidence="1" id="KW-0732">Signal</keyword>
<accession>A0A1H4CGH5</accession>
<evidence type="ECO:0000313" key="2">
    <source>
        <dbReference type="EMBL" id="SEA59511.1"/>
    </source>
</evidence>
<organism evidence="2 3">
    <name type="scientific">Paraburkholderia sartisoli</name>
    <dbReference type="NCBI Taxonomy" id="83784"/>
    <lineage>
        <taxon>Bacteria</taxon>
        <taxon>Pseudomonadati</taxon>
        <taxon>Pseudomonadota</taxon>
        <taxon>Betaproteobacteria</taxon>
        <taxon>Burkholderiales</taxon>
        <taxon>Burkholderiaceae</taxon>
        <taxon>Paraburkholderia</taxon>
    </lineage>
</organism>
<dbReference type="EMBL" id="FNRQ01000002">
    <property type="protein sequence ID" value="SEA59511.1"/>
    <property type="molecule type" value="Genomic_DNA"/>
</dbReference>
<sequence>MKTIIVMAYLSMFSRQSCRAAMLLGFLTASVAAQEPTSTSNTPSSSAPVYKVGDKWTFIYGRTDSKQGTSVVQTVVVLTEKQTTFSSSRNDGPPHEVDFDNQGNLTRVAGTTYEPSLGSLSFPMMVGKSRDSHHVKRSTSGTLDISAHVEVVAFEHVQVAAGSFDAYKIVSHGVNSKNLDRLRHAPFTATPTGMRPV</sequence>
<dbReference type="Proteomes" id="UP000198638">
    <property type="component" value="Unassembled WGS sequence"/>
</dbReference>
<dbReference type="OrthoDB" id="574237at2"/>
<feature type="chain" id="PRO_5011564413" evidence="1">
    <location>
        <begin position="21"/>
        <end position="197"/>
    </location>
</feature>
<feature type="signal peptide" evidence="1">
    <location>
        <begin position="1"/>
        <end position="20"/>
    </location>
</feature>
<dbReference type="RefSeq" id="WP_090531816.1">
    <property type="nucleotide sequence ID" value="NZ_FNRQ01000002.1"/>
</dbReference>
<gene>
    <name evidence="2" type="ORF">SAMN05192564_102301</name>
</gene>
<reference evidence="3" key="1">
    <citation type="submission" date="2016-10" db="EMBL/GenBank/DDBJ databases">
        <authorList>
            <person name="Varghese N."/>
            <person name="Submissions S."/>
        </authorList>
    </citation>
    <scope>NUCLEOTIDE SEQUENCE [LARGE SCALE GENOMIC DNA]</scope>
    <source>
        <strain evidence="3">LMG 24000</strain>
    </source>
</reference>
<proteinExistence type="predicted"/>
<keyword evidence="3" id="KW-1185">Reference proteome</keyword>
<name>A0A1H4CGH5_9BURK</name>
<dbReference type="AlphaFoldDB" id="A0A1H4CGH5"/>